<proteinExistence type="predicted"/>
<feature type="region of interest" description="Disordered" evidence="1">
    <location>
        <begin position="1"/>
        <end position="27"/>
    </location>
</feature>
<name>A0ABP8SUK9_9ACTN</name>
<comment type="caution">
    <text evidence="2">The sequence shown here is derived from an EMBL/GenBank/DDBJ whole genome shotgun (WGS) entry which is preliminary data.</text>
</comment>
<dbReference type="Proteomes" id="UP001500307">
    <property type="component" value="Unassembled WGS sequence"/>
</dbReference>
<dbReference type="EMBL" id="BAABGU010000025">
    <property type="protein sequence ID" value="GAA4574840.1"/>
    <property type="molecule type" value="Genomic_DNA"/>
</dbReference>
<accession>A0ABP8SUK9</accession>
<gene>
    <name evidence="2" type="ORF">GCM10023176_42820</name>
</gene>
<keyword evidence="3" id="KW-1185">Reference proteome</keyword>
<evidence type="ECO:0000313" key="3">
    <source>
        <dbReference type="Proteomes" id="UP001500307"/>
    </source>
</evidence>
<feature type="compositionally biased region" description="Basic and acidic residues" evidence="1">
    <location>
        <begin position="14"/>
        <end position="24"/>
    </location>
</feature>
<reference evidence="3" key="1">
    <citation type="journal article" date="2019" name="Int. J. Syst. Evol. Microbiol.">
        <title>The Global Catalogue of Microorganisms (GCM) 10K type strain sequencing project: providing services to taxonomists for standard genome sequencing and annotation.</title>
        <authorList>
            <consortium name="The Broad Institute Genomics Platform"/>
            <consortium name="The Broad Institute Genome Sequencing Center for Infectious Disease"/>
            <person name="Wu L."/>
            <person name="Ma J."/>
        </authorList>
    </citation>
    <scope>NUCLEOTIDE SEQUENCE [LARGE SCALE GENOMIC DNA]</scope>
    <source>
        <strain evidence="3">JCM 3175</strain>
    </source>
</reference>
<organism evidence="2 3">
    <name type="scientific">Micromonospora coerulea</name>
    <dbReference type="NCBI Taxonomy" id="47856"/>
    <lineage>
        <taxon>Bacteria</taxon>
        <taxon>Bacillati</taxon>
        <taxon>Actinomycetota</taxon>
        <taxon>Actinomycetes</taxon>
        <taxon>Micromonosporales</taxon>
        <taxon>Micromonosporaceae</taxon>
        <taxon>Micromonospora</taxon>
    </lineage>
</organism>
<evidence type="ECO:0000256" key="1">
    <source>
        <dbReference type="SAM" id="MobiDB-lite"/>
    </source>
</evidence>
<sequence>MTVTQPRAGFETARQSRPDIRNDGSEQAFRVSSLAEARDADKALPPTPLPLRNALVAGAASDDLPLPVVAQRHPMPGLTAQREEMRRLNASS</sequence>
<evidence type="ECO:0000313" key="2">
    <source>
        <dbReference type="EMBL" id="GAA4574840.1"/>
    </source>
</evidence>
<protein>
    <submittedName>
        <fullName evidence="2">Uncharacterized protein</fullName>
    </submittedName>
</protein>